<feature type="domain" description="DUF4139" evidence="1">
    <location>
        <begin position="110"/>
        <end position="399"/>
    </location>
</feature>
<comment type="caution">
    <text evidence="2">The sequence shown here is derived from an EMBL/GenBank/DDBJ whole genome shotgun (WGS) entry which is preliminary data.</text>
</comment>
<accession>A0A0W8F4V6</accession>
<evidence type="ECO:0000313" key="2">
    <source>
        <dbReference type="EMBL" id="KUG15942.1"/>
    </source>
</evidence>
<dbReference type="PANTHER" id="PTHR38075">
    <property type="entry name" value="DUF4139 DOMAIN-CONTAINING PROTEIN"/>
    <property type="match status" value="1"/>
</dbReference>
<gene>
    <name evidence="2" type="ORF">ASZ90_014450</name>
</gene>
<evidence type="ECO:0000259" key="1">
    <source>
        <dbReference type="Pfam" id="PF13598"/>
    </source>
</evidence>
<organism evidence="2">
    <name type="scientific">hydrocarbon metagenome</name>
    <dbReference type="NCBI Taxonomy" id="938273"/>
    <lineage>
        <taxon>unclassified sequences</taxon>
        <taxon>metagenomes</taxon>
        <taxon>ecological metagenomes</taxon>
    </lineage>
</organism>
<dbReference type="EMBL" id="LNQE01001520">
    <property type="protein sequence ID" value="KUG15942.1"/>
    <property type="molecule type" value="Genomic_DNA"/>
</dbReference>
<dbReference type="Pfam" id="PF13598">
    <property type="entry name" value="DUF4139"/>
    <property type="match status" value="1"/>
</dbReference>
<protein>
    <recommendedName>
        <fullName evidence="1">DUF4139 domain-containing protein</fullName>
    </recommendedName>
</protein>
<dbReference type="AlphaFoldDB" id="A0A0W8F4V6"/>
<proteinExistence type="predicted"/>
<reference evidence="2" key="1">
    <citation type="journal article" date="2015" name="Proc. Natl. Acad. Sci. U.S.A.">
        <title>Networks of energetic and metabolic interactions define dynamics in microbial communities.</title>
        <authorList>
            <person name="Embree M."/>
            <person name="Liu J.K."/>
            <person name="Al-Bassam M.M."/>
            <person name="Zengler K."/>
        </authorList>
    </citation>
    <scope>NUCLEOTIDE SEQUENCE</scope>
</reference>
<dbReference type="InterPro" id="IPR037291">
    <property type="entry name" value="DUF4139"/>
</dbReference>
<dbReference type="PANTHER" id="PTHR38075:SF1">
    <property type="entry name" value="DUF4139 DOMAIN-CONTAINING PROTEIN"/>
    <property type="match status" value="1"/>
</dbReference>
<name>A0A0W8F4V6_9ZZZZ</name>
<sequence length="408" mass="45156">MKPYAIILVLLLCVPASASQEASEVEATTAITLPVDSVTIYPDGLMAVKRTGLLDVTEGAHKFVVNVPDKADFGSVLLSVSNATTDRVVYESDPIYTLNISSAGSQRFDLSYLMYSSATWKPIYDLHLSEDQVLVKSNAVVSNRGGEDLKNVRLKLVAGLSPEVHAYPAAPRSAGAADAKMAYAMEEVAYEAAPDLPATGELETLYIFELEGRKDLAMDKEIGFPLFEKESPLVRIYTWDASRQSEGPADEEVRINNTLENPWPEGKAMLYRNGEYVSTIQMPYTPAGTNASIVVGTSADLKLEKKLSDYNKTEEIKAISTPEGNRTVKEIRQAWTYHLSIKSNLDRTADLEVTDTVPQEAVMISVSPEPDERTATTLKWKLEVMPRQEMSINYTYQVKTTESLDREY</sequence>